<dbReference type="Gene3D" id="1.25.40.420">
    <property type="match status" value="1"/>
</dbReference>
<dbReference type="Gene3D" id="3.30.710.10">
    <property type="entry name" value="Potassium Channel Kv1.1, Chain A"/>
    <property type="match status" value="1"/>
</dbReference>
<evidence type="ECO:0000259" key="1">
    <source>
        <dbReference type="PROSITE" id="PS50097"/>
    </source>
</evidence>
<keyword evidence="3" id="KW-1185">Reference proteome</keyword>
<dbReference type="PANTHER" id="PTHR24410:SF23">
    <property type="entry name" value="BTB DOMAIN-CONTAINING PROTEIN-RELATED"/>
    <property type="match status" value="1"/>
</dbReference>
<dbReference type="SUPFAM" id="SSF54695">
    <property type="entry name" value="POZ domain"/>
    <property type="match status" value="1"/>
</dbReference>
<dbReference type="Pfam" id="PF07707">
    <property type="entry name" value="BACK"/>
    <property type="match status" value="1"/>
</dbReference>
<gene>
    <name evidence="2" type="ORF">FWILDA_LOCUS12743</name>
</gene>
<organism evidence="2 3">
    <name type="scientific">Funneliformis geosporum</name>
    <dbReference type="NCBI Taxonomy" id="1117311"/>
    <lineage>
        <taxon>Eukaryota</taxon>
        <taxon>Fungi</taxon>
        <taxon>Fungi incertae sedis</taxon>
        <taxon>Mucoromycota</taxon>
        <taxon>Glomeromycotina</taxon>
        <taxon>Glomeromycetes</taxon>
        <taxon>Glomerales</taxon>
        <taxon>Glomeraceae</taxon>
        <taxon>Funneliformis</taxon>
    </lineage>
</organism>
<accession>A0A9W4SZ42</accession>
<dbReference type="PROSITE" id="PS50097">
    <property type="entry name" value="BTB"/>
    <property type="match status" value="1"/>
</dbReference>
<sequence length="522" mass="60402">MELSAGLLRDIGKLYYEANDYNVQLTVGGEDESIEKETFKAHSVILRARSSYFQNLFSNDQIKKDGEWFTFEKQSIHPDVFRLLLDLKEPDMQDLFIPLLLSADEMLLIDLVKYIQSHIIENEQSWLHENFVHIFHVTTTHSTTFSLLANHCSRLICENPSQLFGTPSFIRLGRCSLLTIIKRDDLDLSEVDIWKYLLQWAINQYPSLNSSGDADSWTKKDFMELENRLKDFLPYVRFFQIPGDKLYEFVWPFKKILPKKLKAQLTQFHMMPNTELPPLGISYNLSLRLPKHQIDSLYVTSKHAGMLNAWINKGENGLKNRDKVDFQLLLRGSRDGMDIKTFHDLCDNKGPTFVLVKVLVIETSDSFIFSFANSDTCEQDEYILSRVQNSRYAIRDMSCKLNNIGFGHDLWWFSGSCTQQYYEKKILPPNSGSTFIMDDYEVFQVTNSREEHYVEENESISWTEVKNSKEELSNEQLFNASVKNLAAADTFNESDGSVLNIGEDTKSFKSEDNSLESEVLVL</sequence>
<evidence type="ECO:0000313" key="3">
    <source>
        <dbReference type="Proteomes" id="UP001153678"/>
    </source>
</evidence>
<proteinExistence type="predicted"/>
<dbReference type="PANTHER" id="PTHR24410">
    <property type="entry name" value="HL07962P-RELATED"/>
    <property type="match status" value="1"/>
</dbReference>
<dbReference type="EMBL" id="CAMKVN010004300">
    <property type="protein sequence ID" value="CAI2186772.1"/>
    <property type="molecule type" value="Genomic_DNA"/>
</dbReference>
<dbReference type="OrthoDB" id="9997739at2759"/>
<dbReference type="AlphaFoldDB" id="A0A9W4SZ42"/>
<dbReference type="InterPro" id="IPR000210">
    <property type="entry name" value="BTB/POZ_dom"/>
</dbReference>
<dbReference type="InterPro" id="IPR011705">
    <property type="entry name" value="BACK"/>
</dbReference>
<dbReference type="CDD" id="cd18186">
    <property type="entry name" value="BTB_POZ_ZBTB_KLHL-like"/>
    <property type="match status" value="1"/>
</dbReference>
<dbReference type="Proteomes" id="UP001153678">
    <property type="component" value="Unassembled WGS sequence"/>
</dbReference>
<feature type="domain" description="BTB" evidence="1">
    <location>
        <begin position="21"/>
        <end position="87"/>
    </location>
</feature>
<reference evidence="2" key="1">
    <citation type="submission" date="2022-08" db="EMBL/GenBank/DDBJ databases">
        <authorList>
            <person name="Kallberg Y."/>
            <person name="Tangrot J."/>
            <person name="Rosling A."/>
        </authorList>
    </citation>
    <scope>NUCLEOTIDE SEQUENCE</scope>
    <source>
        <strain evidence="2">Wild A</strain>
    </source>
</reference>
<dbReference type="InterPro" id="IPR011333">
    <property type="entry name" value="SKP1/BTB/POZ_sf"/>
</dbReference>
<protein>
    <submittedName>
        <fullName evidence="2">8114_t:CDS:1</fullName>
    </submittedName>
</protein>
<evidence type="ECO:0000313" key="2">
    <source>
        <dbReference type="EMBL" id="CAI2186772.1"/>
    </source>
</evidence>
<dbReference type="Pfam" id="PF00651">
    <property type="entry name" value="BTB"/>
    <property type="match status" value="1"/>
</dbReference>
<comment type="caution">
    <text evidence="2">The sequence shown here is derived from an EMBL/GenBank/DDBJ whole genome shotgun (WGS) entry which is preliminary data.</text>
</comment>
<name>A0A9W4SZ42_9GLOM</name>
<dbReference type="InterPro" id="IPR051481">
    <property type="entry name" value="BTB-POZ/Galectin-3-binding"/>
</dbReference>